<feature type="domain" description="Nucleoside transporter/FeoB GTPase Gate" evidence="2">
    <location>
        <begin position="12"/>
        <end position="111"/>
    </location>
</feature>
<gene>
    <name evidence="3" type="ORF">PM10SUCC1_11530</name>
</gene>
<dbReference type="InterPro" id="IPR011642">
    <property type="entry name" value="Gate_dom"/>
</dbReference>
<feature type="transmembrane region" description="Helical" evidence="1">
    <location>
        <begin position="81"/>
        <end position="98"/>
    </location>
</feature>
<accession>A0A9W6LMC5</accession>
<dbReference type="RefSeq" id="WP_281834234.1">
    <property type="nucleotide sequence ID" value="NZ_BSDY01000004.1"/>
</dbReference>
<dbReference type="AlphaFoldDB" id="A0A9W6LMC5"/>
<protein>
    <recommendedName>
        <fullName evidence="2">Nucleoside transporter/FeoB GTPase Gate domain-containing protein</fullName>
    </recommendedName>
</protein>
<dbReference type="Pfam" id="PF07670">
    <property type="entry name" value="Gate"/>
    <property type="match status" value="2"/>
</dbReference>
<evidence type="ECO:0000259" key="2">
    <source>
        <dbReference type="Pfam" id="PF07670"/>
    </source>
</evidence>
<feature type="domain" description="Nucleoside transporter/FeoB GTPase Gate" evidence="2">
    <location>
        <begin position="171"/>
        <end position="260"/>
    </location>
</feature>
<keyword evidence="1" id="KW-0812">Transmembrane</keyword>
<keyword evidence="4" id="KW-1185">Reference proteome</keyword>
<feature type="transmembrane region" description="Helical" evidence="1">
    <location>
        <begin position="54"/>
        <end position="74"/>
    </location>
</feature>
<feature type="transmembrane region" description="Helical" evidence="1">
    <location>
        <begin position="170"/>
        <end position="192"/>
    </location>
</feature>
<keyword evidence="1" id="KW-0472">Membrane</keyword>
<comment type="caution">
    <text evidence="3">The sequence shown here is derived from an EMBL/GenBank/DDBJ whole genome shotgun (WGS) entry which is preliminary data.</text>
</comment>
<name>A0A9W6LMC5_9FUSO</name>
<feature type="transmembrane region" description="Helical" evidence="1">
    <location>
        <begin position="12"/>
        <end position="34"/>
    </location>
</feature>
<feature type="transmembrane region" description="Helical" evidence="1">
    <location>
        <begin position="118"/>
        <end position="139"/>
    </location>
</feature>
<evidence type="ECO:0000313" key="4">
    <source>
        <dbReference type="Proteomes" id="UP001144471"/>
    </source>
</evidence>
<dbReference type="EMBL" id="BSDY01000004">
    <property type="protein sequence ID" value="GLI55639.1"/>
    <property type="molecule type" value="Genomic_DNA"/>
</dbReference>
<organism evidence="3 4">
    <name type="scientific">Propionigenium maris DSM 9537</name>
    <dbReference type="NCBI Taxonomy" id="1123000"/>
    <lineage>
        <taxon>Bacteria</taxon>
        <taxon>Fusobacteriati</taxon>
        <taxon>Fusobacteriota</taxon>
        <taxon>Fusobacteriia</taxon>
        <taxon>Fusobacteriales</taxon>
        <taxon>Fusobacteriaceae</taxon>
        <taxon>Propionigenium</taxon>
    </lineage>
</organism>
<feature type="transmembrane region" description="Helical" evidence="1">
    <location>
        <begin position="245"/>
        <end position="267"/>
    </location>
</feature>
<dbReference type="Proteomes" id="UP001144471">
    <property type="component" value="Unassembled WGS sequence"/>
</dbReference>
<keyword evidence="1" id="KW-1133">Transmembrane helix</keyword>
<sequence length="309" mass="33868">MKLLKESAAISLKLLKIMLPISILVKVAGHLGIIDLVAKGISPLMGFVGLSGELGIVWATAMVTNIYGGLLVLFTMTQNNVFTVAEITIVASLMLFAHSLPVELKVIGETGAKTSKILAIRVLCAIIAGAFLNFIFKVFNMYQETAVFRFTVKESKPGVLNWISGEVRKYLTIFMIIFVLLAVMEVLKRIGVIDWINRKFSPVMSFMGIDPGLSLTCIVGLTMGISYGSGLIIRETKGGKYSPRDLFLVAVFMSLCHALIEDTLLMVPIGAKMVGIFWARIVFAVIFTLVFNKIMPRESKQEAVEGIHS</sequence>
<feature type="transmembrane region" description="Helical" evidence="1">
    <location>
        <begin position="212"/>
        <end position="233"/>
    </location>
</feature>
<feature type="transmembrane region" description="Helical" evidence="1">
    <location>
        <begin position="273"/>
        <end position="291"/>
    </location>
</feature>
<evidence type="ECO:0000256" key="1">
    <source>
        <dbReference type="SAM" id="Phobius"/>
    </source>
</evidence>
<evidence type="ECO:0000313" key="3">
    <source>
        <dbReference type="EMBL" id="GLI55639.1"/>
    </source>
</evidence>
<proteinExistence type="predicted"/>
<reference evidence="3" key="1">
    <citation type="submission" date="2022-12" db="EMBL/GenBank/DDBJ databases">
        <title>Reference genome sequencing for broad-spectrum identification of bacterial and archaeal isolates by mass spectrometry.</title>
        <authorList>
            <person name="Sekiguchi Y."/>
            <person name="Tourlousse D.M."/>
        </authorList>
    </citation>
    <scope>NUCLEOTIDE SEQUENCE</scope>
    <source>
        <strain evidence="3">10succ1</strain>
    </source>
</reference>